<dbReference type="Gene3D" id="2.60.40.1940">
    <property type="match status" value="1"/>
</dbReference>
<feature type="domain" description="Alpha-2-macroglobulin bait region" evidence="4">
    <location>
        <begin position="495"/>
        <end position="630"/>
    </location>
</feature>
<keyword evidence="2" id="KW-0882">Thioester bond</keyword>
<sequence>MIPALCTPEQLQTETRRLAVHVPSRFIIRARNMKMRLAILWALSMALFANVQGDEIDEGHYMILVPRNFVHGKPNNISVTMYKTTEEESITFEVFRLNETYLTVETTISPDSSKFVELTLPPELKEHYSVKIRATGRGAIEFNSTTSIWISKGDDIYTLNTQAIRAQLDRPFYSSSQWVRMRAFGLNMNLTTVQQPMNISVFDPNGNMLEKWTNEHSPSGVVSKSFQLSDKPTTGTWHFKICQGKDEAFVYFKVRSYSLPKFEVNVDAAHHIVDFSMGYLYLLHETFDINVTAHYTFGKPVTGKLELNVSLGHRQEHTIHKVMNISGSVSVNIPFRQLLESNDTIHVPQYRSYCNIPNIVIKAKVTEALTQKSMMSPEATIKVESAPIRVSHSSSRNLKYGLPNFSDVTIERIDGKPLTENDRMHPLKIKFSDNDTKEFQIPVDGKVRVLIDVPEKQNMNMRMEILYTGFYKGRDFELKSLPYLSRFRAVNNTNIEAIVHQKYYKVGEEVHIEVNSSRPISSASYLLMKDRKTLRNRFVEVNDETHFTVKFTATEDMIPNVDFLITAISTEGSFAADGGKIPITVTLENKITANFSAPEGRAGDDVTLDVHTSPHSTVFMMAIDRSIELLEKPDYITEEDILSVIGGMPGSVTKVNAYNPKEIIRNFGLDVMTNFPGIETLTRYPFEERRQFQAPVMSSMYLKDNGHGGKSSGSKQTIRSFFPETWIWTEGEADESGNVHIAAKVPDTITRWVANGFSVGPNGVAPMKKPTEFYSYQPFFLFMDYPKSVIRDESFPLKVSVFNYLKTDQEVNVTLLPSDELNPEEMHFSKLVHIKSNEQELVTFDISLKQVGSHPLKVRAASSEMTDEVHKYVLVKPEGVTKYFNKPIMMNVTGSEPLVENFVLTFNDTASNIVPDSVRIEVSVIGDLMSQIDATASGLVRKPSGCGEQNMINFYPNVLTHKYLKETNRLGDDLKKQLVEYTRHGYQNQLKYQHKTGSFSAFGERDSRGSTWLTAFVLRCFSEAKKSMPEVYIDDNVLIKAVKWLFVRQSENGKFFEVGQVLHKAMQGGASEGTAMTAYILLSLLEYKDLIDTHEHLESTRNSTDEAIALAEMYLRSVPGNMYSKAIFMYANALLGNDESFEELRTELENNAIIEGDFKYWKSMKVKRSWYAEDEYVEEPDVEMSAYVLLAYAKRNEVEKGLPILRWLVKMRSSLGGYDSTQSTVIALQALSQFAPLISSCCDQSVTINVVDNTGYSYSFPTINSETNTILYKHVMPPDTTSITFKGEGKGFVLVQTSWQYNILKEEESKSNIVSSVQANCTSSQRFNLQICSTWLANETSGMGLIEIQLPSGYVVDTGKYLSLPFVKRIELEDSIVNIYLDEVPREKYCFTVEAEKWYEINNRKVAQAVTTSLFYDSSESTVKTYEIDCSAQSSN</sequence>
<evidence type="ECO:0000256" key="3">
    <source>
        <dbReference type="ARBA" id="ARBA00023157"/>
    </source>
</evidence>
<evidence type="ECO:0000313" key="7">
    <source>
        <dbReference type="EMBL" id="CAI9716284.1"/>
    </source>
</evidence>
<dbReference type="InterPro" id="IPR019742">
    <property type="entry name" value="MacrogloblnA2_CS"/>
</dbReference>
<evidence type="ECO:0000313" key="8">
    <source>
        <dbReference type="Proteomes" id="UP001162480"/>
    </source>
</evidence>
<dbReference type="InterPro" id="IPR009048">
    <property type="entry name" value="A-macroglobulin_rcpt-bd"/>
</dbReference>
<protein>
    <submittedName>
        <fullName evidence="7">CD109 antigen-like isoform X8</fullName>
    </submittedName>
</protein>
<dbReference type="Gene3D" id="2.60.40.10">
    <property type="entry name" value="Immunoglobulins"/>
    <property type="match status" value="2"/>
</dbReference>
<dbReference type="SMART" id="SM01419">
    <property type="entry name" value="Thiol-ester_cl"/>
    <property type="match status" value="1"/>
</dbReference>
<accession>A0AA36EWV2</accession>
<dbReference type="InterPro" id="IPR047565">
    <property type="entry name" value="Alpha-macroglob_thiol-ester_cl"/>
</dbReference>
<dbReference type="Pfam" id="PF07703">
    <property type="entry name" value="A2M_BRD"/>
    <property type="match status" value="1"/>
</dbReference>
<dbReference type="EMBL" id="OX597814">
    <property type="protein sequence ID" value="CAI9716284.1"/>
    <property type="molecule type" value="Genomic_DNA"/>
</dbReference>
<name>A0AA36EWV2_OCTVU</name>
<evidence type="ECO:0000256" key="2">
    <source>
        <dbReference type="ARBA" id="ARBA00022966"/>
    </source>
</evidence>
<keyword evidence="3" id="KW-1015">Disulfide bond</keyword>
<dbReference type="GO" id="GO:0004866">
    <property type="term" value="F:endopeptidase inhibitor activity"/>
    <property type="evidence" value="ECO:0007669"/>
    <property type="project" value="InterPro"/>
</dbReference>
<dbReference type="Pfam" id="PF00207">
    <property type="entry name" value="A2M"/>
    <property type="match status" value="1"/>
</dbReference>
<organism evidence="7 8">
    <name type="scientific">Octopus vulgaris</name>
    <name type="common">Common octopus</name>
    <dbReference type="NCBI Taxonomy" id="6645"/>
    <lineage>
        <taxon>Eukaryota</taxon>
        <taxon>Metazoa</taxon>
        <taxon>Spiralia</taxon>
        <taxon>Lophotrochozoa</taxon>
        <taxon>Mollusca</taxon>
        <taxon>Cephalopoda</taxon>
        <taxon>Coleoidea</taxon>
        <taxon>Octopodiformes</taxon>
        <taxon>Octopoda</taxon>
        <taxon>Incirrata</taxon>
        <taxon>Octopodidae</taxon>
        <taxon>Octopus</taxon>
    </lineage>
</organism>
<dbReference type="InterPro" id="IPR001599">
    <property type="entry name" value="Macroglobln_a2"/>
</dbReference>
<dbReference type="Gene3D" id="6.20.50.160">
    <property type="match status" value="1"/>
</dbReference>
<dbReference type="SUPFAM" id="SSF48239">
    <property type="entry name" value="Terpenoid cyclases/Protein prenyltransferases"/>
    <property type="match status" value="1"/>
</dbReference>
<dbReference type="PROSITE" id="PS00477">
    <property type="entry name" value="ALPHA_2_MACROGLOBULIN"/>
    <property type="match status" value="1"/>
</dbReference>
<evidence type="ECO:0000256" key="1">
    <source>
        <dbReference type="ARBA" id="ARBA00022729"/>
    </source>
</evidence>
<dbReference type="GO" id="GO:0005615">
    <property type="term" value="C:extracellular space"/>
    <property type="evidence" value="ECO:0007669"/>
    <property type="project" value="InterPro"/>
</dbReference>
<dbReference type="SMART" id="SM01359">
    <property type="entry name" value="A2M_N_2"/>
    <property type="match status" value="1"/>
</dbReference>
<dbReference type="Pfam" id="PF01835">
    <property type="entry name" value="MG2"/>
    <property type="match status" value="1"/>
</dbReference>
<reference evidence="7" key="1">
    <citation type="submission" date="2023-08" db="EMBL/GenBank/DDBJ databases">
        <authorList>
            <person name="Alioto T."/>
            <person name="Alioto T."/>
            <person name="Gomez Garrido J."/>
        </authorList>
    </citation>
    <scope>NUCLEOTIDE SEQUENCE</scope>
</reference>
<dbReference type="SMART" id="SM01361">
    <property type="entry name" value="A2M_recep"/>
    <property type="match status" value="1"/>
</dbReference>
<proteinExistence type="predicted"/>
<keyword evidence="1" id="KW-0732">Signal</keyword>
<dbReference type="InterPro" id="IPR011626">
    <property type="entry name" value="Alpha-macroglobulin_TED"/>
</dbReference>
<dbReference type="InterPro" id="IPR036595">
    <property type="entry name" value="A-macroglobulin_rcpt-bd_sf"/>
</dbReference>
<feature type="domain" description="Alpha-macroglobulin receptor-binding" evidence="6">
    <location>
        <begin position="1341"/>
        <end position="1426"/>
    </location>
</feature>
<dbReference type="Gene3D" id="2.60.120.1540">
    <property type="match status" value="1"/>
</dbReference>
<dbReference type="Pfam" id="PF07677">
    <property type="entry name" value="A2M_recep"/>
    <property type="match status" value="1"/>
</dbReference>
<evidence type="ECO:0000259" key="5">
    <source>
        <dbReference type="SMART" id="SM01360"/>
    </source>
</evidence>
<gene>
    <name evidence="7" type="ORF">OCTVUL_1B010386</name>
</gene>
<dbReference type="SMART" id="SM01360">
    <property type="entry name" value="A2M"/>
    <property type="match status" value="1"/>
</dbReference>
<dbReference type="PANTHER" id="PTHR11412">
    <property type="entry name" value="MACROGLOBULIN / COMPLEMENT"/>
    <property type="match status" value="1"/>
</dbReference>
<dbReference type="Gene3D" id="2.60.40.1930">
    <property type="match status" value="3"/>
</dbReference>
<dbReference type="PANTHER" id="PTHR11412:SF136">
    <property type="entry name" value="CD109 ANTIGEN"/>
    <property type="match status" value="1"/>
</dbReference>
<evidence type="ECO:0000259" key="4">
    <source>
        <dbReference type="SMART" id="SM01359"/>
    </source>
</evidence>
<dbReference type="InterPro" id="IPR041555">
    <property type="entry name" value="MG3"/>
</dbReference>
<dbReference type="InterPro" id="IPR013783">
    <property type="entry name" value="Ig-like_fold"/>
</dbReference>
<dbReference type="InterPro" id="IPR050473">
    <property type="entry name" value="A2M/Complement_sys"/>
</dbReference>
<evidence type="ECO:0000259" key="6">
    <source>
        <dbReference type="SMART" id="SM01361"/>
    </source>
</evidence>
<feature type="domain" description="Alpha-2-macroglobulin" evidence="5">
    <location>
        <begin position="725"/>
        <end position="815"/>
    </location>
</feature>
<dbReference type="InterPro" id="IPR008930">
    <property type="entry name" value="Terpenoid_cyclase/PrenylTrfase"/>
</dbReference>
<keyword evidence="8" id="KW-1185">Reference proteome</keyword>
<dbReference type="Pfam" id="PF17791">
    <property type="entry name" value="MG3"/>
    <property type="match status" value="1"/>
</dbReference>
<dbReference type="InterPro" id="IPR011625">
    <property type="entry name" value="A2M_N_BRD"/>
</dbReference>
<dbReference type="InterPro" id="IPR002890">
    <property type="entry name" value="MG2"/>
</dbReference>
<dbReference type="Gene3D" id="2.60.40.690">
    <property type="entry name" value="Alpha-macroglobulin, receptor-binding domain"/>
    <property type="match status" value="1"/>
</dbReference>
<dbReference type="Pfam" id="PF07678">
    <property type="entry name" value="TED_complement"/>
    <property type="match status" value="1"/>
</dbReference>
<dbReference type="Gene3D" id="2.20.130.20">
    <property type="match status" value="1"/>
</dbReference>
<dbReference type="Gene3D" id="1.50.10.20">
    <property type="match status" value="1"/>
</dbReference>
<dbReference type="SUPFAM" id="SSF49410">
    <property type="entry name" value="Alpha-macroglobulin receptor domain"/>
    <property type="match status" value="1"/>
</dbReference>
<dbReference type="Proteomes" id="UP001162480">
    <property type="component" value="Chromosome 1"/>
</dbReference>